<accession>A0A9P5CLQ9</accession>
<feature type="region of interest" description="Disordered" evidence="9">
    <location>
        <begin position="1"/>
        <end position="25"/>
    </location>
</feature>
<evidence type="ECO:0000256" key="9">
    <source>
        <dbReference type="SAM" id="MobiDB-lite"/>
    </source>
</evidence>
<dbReference type="AlphaFoldDB" id="A0A9P5CLQ9"/>
<dbReference type="Proteomes" id="UP000803844">
    <property type="component" value="Unassembled WGS sequence"/>
</dbReference>
<dbReference type="GeneID" id="63840815"/>
<feature type="transmembrane region" description="Helical" evidence="8">
    <location>
        <begin position="49"/>
        <end position="70"/>
    </location>
</feature>
<keyword evidence="4 8" id="KW-0812">Transmembrane</keyword>
<dbReference type="InterPro" id="IPR003038">
    <property type="entry name" value="DAD/Ost2"/>
</dbReference>
<dbReference type="GO" id="GO:0008250">
    <property type="term" value="C:oligosaccharyltransferase complex"/>
    <property type="evidence" value="ECO:0007669"/>
    <property type="project" value="InterPro"/>
</dbReference>
<evidence type="ECO:0000313" key="10">
    <source>
        <dbReference type="EMBL" id="KAF3762467.1"/>
    </source>
</evidence>
<dbReference type="PIRSF" id="PIRSF005588">
    <property type="entry name" value="DAD"/>
    <property type="match status" value="1"/>
</dbReference>
<dbReference type="GO" id="GO:0006487">
    <property type="term" value="P:protein N-linked glycosylation"/>
    <property type="evidence" value="ECO:0007669"/>
    <property type="project" value="TreeGrafter"/>
</dbReference>
<keyword evidence="7 8" id="KW-0472">Membrane</keyword>
<feature type="transmembrane region" description="Helical" evidence="8">
    <location>
        <begin position="116"/>
        <end position="135"/>
    </location>
</feature>
<dbReference type="RefSeq" id="XP_040773446.1">
    <property type="nucleotide sequence ID" value="XM_040923686.1"/>
</dbReference>
<dbReference type="EMBL" id="MU032350">
    <property type="protein sequence ID" value="KAF3762467.1"/>
    <property type="molecule type" value="Genomic_DNA"/>
</dbReference>
<comment type="similarity">
    <text evidence="3 8">Belongs to the DAD/OST2 family.</text>
</comment>
<keyword evidence="6 8" id="KW-1133">Transmembrane helix</keyword>
<comment type="pathway">
    <text evidence="2 8">Protein modification; protein glycosylation.</text>
</comment>
<evidence type="ECO:0000256" key="6">
    <source>
        <dbReference type="ARBA" id="ARBA00022989"/>
    </source>
</evidence>
<dbReference type="PANTHER" id="PTHR10705">
    <property type="entry name" value="DOLICHYL-DIPHOSPHOOLIGOSACCHARIDE--PROTEIN GLYCOSYLTRANSFERASE SUBUNIT DAD1"/>
    <property type="match status" value="1"/>
</dbReference>
<organism evidence="10 11">
    <name type="scientific">Cryphonectria parasitica (strain ATCC 38755 / EP155)</name>
    <dbReference type="NCBI Taxonomy" id="660469"/>
    <lineage>
        <taxon>Eukaryota</taxon>
        <taxon>Fungi</taxon>
        <taxon>Dikarya</taxon>
        <taxon>Ascomycota</taxon>
        <taxon>Pezizomycotina</taxon>
        <taxon>Sordariomycetes</taxon>
        <taxon>Sordariomycetidae</taxon>
        <taxon>Diaporthales</taxon>
        <taxon>Cryphonectriaceae</taxon>
        <taxon>Cryphonectria-Endothia species complex</taxon>
        <taxon>Cryphonectria</taxon>
    </lineage>
</organism>
<evidence type="ECO:0000256" key="5">
    <source>
        <dbReference type="ARBA" id="ARBA00022824"/>
    </source>
</evidence>
<evidence type="ECO:0000256" key="4">
    <source>
        <dbReference type="ARBA" id="ARBA00022692"/>
    </source>
</evidence>
<comment type="function">
    <text evidence="8">Subunit of the oligosaccharyl transferase (OST) complex that catalyzes the initial transfer of a defined glycan (Glc(3)Man(9)GlcNAc(2) in eukaryotes) from the lipid carrier dolichol-pyrophosphate to an asparagine residue within an Asn-X-Ser/Thr consensus motif in nascent polypeptide chains, the first step in protein N-glycosylation. N-glycosylation occurs cotranslationally and the complex associates with the Sec61 complex at the channel-forming translocon complex that mediates protein translocation across the endoplasmic reticulum (ER). All subunits are required for a maximal enzyme activity.</text>
</comment>
<evidence type="ECO:0000256" key="2">
    <source>
        <dbReference type="ARBA" id="ARBA00004922"/>
    </source>
</evidence>
<evidence type="ECO:0000256" key="3">
    <source>
        <dbReference type="ARBA" id="ARBA00009386"/>
    </source>
</evidence>
<dbReference type="OrthoDB" id="445566at2759"/>
<evidence type="ECO:0000256" key="8">
    <source>
        <dbReference type="RuleBase" id="RU361136"/>
    </source>
</evidence>
<evidence type="ECO:0000313" key="11">
    <source>
        <dbReference type="Proteomes" id="UP000803844"/>
    </source>
</evidence>
<comment type="caution">
    <text evidence="10">The sequence shown here is derived from an EMBL/GenBank/DDBJ whole genome shotgun (WGS) entry which is preliminary data.</text>
</comment>
<feature type="compositionally biased region" description="Low complexity" evidence="9">
    <location>
        <begin position="8"/>
        <end position="18"/>
    </location>
</feature>
<name>A0A9P5CLQ9_CRYP1</name>
<proteinExistence type="inferred from homology"/>
<keyword evidence="5 8" id="KW-0256">Endoplasmic reticulum</keyword>
<protein>
    <recommendedName>
        <fullName evidence="8">Dolichyl-diphosphooligosaccharide--protein glycosyltransferase subunit OST2</fullName>
        <shortName evidence="8">Oligosaccharyl transferase subunit OST2</shortName>
    </recommendedName>
</protein>
<sequence>MAPKKNTSAPGSSAAPSKPQTPPFSLQSWPDADKVWNGYWKITNHQTRLLDIFLAFLVLVGGLQMLYFLAGGRNPYNAFLAGFIATVGQFALTVSLRMQTVEQNKESFSKTTPERAFADFIFGSLILHFFCINYIN</sequence>
<comment type="subunit">
    <text evidence="8">Component of the oligosaccharyltransferase (OST) complex.</text>
</comment>
<keyword evidence="11" id="KW-1185">Reference proteome</keyword>
<evidence type="ECO:0000256" key="1">
    <source>
        <dbReference type="ARBA" id="ARBA00004477"/>
    </source>
</evidence>
<comment type="subcellular location">
    <subcellularLocation>
        <location evidence="1 8">Endoplasmic reticulum membrane</location>
        <topology evidence="1 8">Multi-pass membrane protein</topology>
    </subcellularLocation>
</comment>
<reference evidence="10" key="1">
    <citation type="journal article" date="2020" name="Phytopathology">
        <title>Genome sequence of the chestnut blight fungus Cryphonectria parasitica EP155: A fundamental resource for an archetypical invasive plant pathogen.</title>
        <authorList>
            <person name="Crouch J.A."/>
            <person name="Dawe A."/>
            <person name="Aerts A."/>
            <person name="Barry K."/>
            <person name="Churchill A.C.L."/>
            <person name="Grimwood J."/>
            <person name="Hillman B."/>
            <person name="Milgroom M.G."/>
            <person name="Pangilinan J."/>
            <person name="Smith M."/>
            <person name="Salamov A."/>
            <person name="Schmutz J."/>
            <person name="Yadav J."/>
            <person name="Grigoriev I.V."/>
            <person name="Nuss D."/>
        </authorList>
    </citation>
    <scope>NUCLEOTIDE SEQUENCE</scope>
    <source>
        <strain evidence="10">EP155</strain>
    </source>
</reference>
<dbReference type="PANTHER" id="PTHR10705:SF0">
    <property type="entry name" value="DOLICHYL-DIPHOSPHOOLIGOSACCHARIDE--PROTEIN GLYCOSYLTRANSFERASE SUBUNIT DAD1"/>
    <property type="match status" value="1"/>
</dbReference>
<evidence type="ECO:0000256" key="7">
    <source>
        <dbReference type="ARBA" id="ARBA00023136"/>
    </source>
</evidence>
<feature type="transmembrane region" description="Helical" evidence="8">
    <location>
        <begin position="76"/>
        <end position="96"/>
    </location>
</feature>
<dbReference type="Pfam" id="PF02109">
    <property type="entry name" value="DAD"/>
    <property type="match status" value="1"/>
</dbReference>
<gene>
    <name evidence="10" type="ORF">M406DRAFT_357469</name>
</gene>